<evidence type="ECO:0000256" key="3">
    <source>
        <dbReference type="ARBA" id="ARBA00022692"/>
    </source>
</evidence>
<keyword evidence="4 6" id="KW-1133">Transmembrane helix</keyword>
<evidence type="ECO:0000313" key="7">
    <source>
        <dbReference type="EMBL" id="GLJ75610.1"/>
    </source>
</evidence>
<reference evidence="7" key="1">
    <citation type="journal article" date="2014" name="Int. J. Syst. Evol. Microbiol.">
        <title>Complete genome sequence of Corynebacterium casei LMG S-19264T (=DSM 44701T), isolated from a smear-ripened cheese.</title>
        <authorList>
            <consortium name="US DOE Joint Genome Institute (JGI-PGF)"/>
            <person name="Walter F."/>
            <person name="Albersmeier A."/>
            <person name="Kalinowski J."/>
            <person name="Ruckert C."/>
        </authorList>
    </citation>
    <scope>NUCLEOTIDE SEQUENCE</scope>
    <source>
        <strain evidence="7">VKM Ac-1401</strain>
    </source>
</reference>
<comment type="similarity">
    <text evidence="2">Belongs to the acetate uptake transporter (AceTr) (TC 2.A.96) family.</text>
</comment>
<dbReference type="AlphaFoldDB" id="A0A9W6H8L6"/>
<proteinExistence type="inferred from homology"/>
<dbReference type="InterPro" id="IPR000791">
    <property type="entry name" value="Gpr1/Fun34/SatP-like"/>
</dbReference>
<feature type="transmembrane region" description="Helical" evidence="6">
    <location>
        <begin position="21"/>
        <end position="41"/>
    </location>
</feature>
<keyword evidence="3 6" id="KW-0812">Transmembrane</keyword>
<feature type="transmembrane region" description="Helical" evidence="6">
    <location>
        <begin position="132"/>
        <end position="149"/>
    </location>
</feature>
<evidence type="ECO:0000256" key="6">
    <source>
        <dbReference type="SAM" id="Phobius"/>
    </source>
</evidence>
<dbReference type="GO" id="GO:0015360">
    <property type="term" value="F:acetate:proton symporter activity"/>
    <property type="evidence" value="ECO:0007669"/>
    <property type="project" value="TreeGrafter"/>
</dbReference>
<sequence length="197" mass="20583">MNAVAEQAQPLPTSRIADPAPLGLTAFALTTVLLNLANAGIVPEAAVVAVSMGLFCGGFAQLVAGMWEFARGNTFGATAFSAYGAFWLSYWWLQSTAGVAEQAGGTGFGIYLLCWGLFTVLMTIASAKTDGATLATFSLLTVTLLILAFGDLTSTMGLTRVGGWFGLLTAAAALYTAWAGVMNATWKRSVLPVWPRV</sequence>
<evidence type="ECO:0000256" key="5">
    <source>
        <dbReference type="ARBA" id="ARBA00023136"/>
    </source>
</evidence>
<evidence type="ECO:0000256" key="1">
    <source>
        <dbReference type="ARBA" id="ARBA00004141"/>
    </source>
</evidence>
<feature type="transmembrane region" description="Helical" evidence="6">
    <location>
        <begin position="74"/>
        <end position="93"/>
    </location>
</feature>
<gene>
    <name evidence="7" type="ORF">GCM10017584_11840</name>
</gene>
<feature type="transmembrane region" description="Helical" evidence="6">
    <location>
        <begin position="105"/>
        <end position="125"/>
    </location>
</feature>
<name>A0A9W6H8L6_9MICO</name>
<dbReference type="RefSeq" id="WP_271176294.1">
    <property type="nucleotide sequence ID" value="NZ_BAAAJO010000004.1"/>
</dbReference>
<evidence type="ECO:0000256" key="4">
    <source>
        <dbReference type="ARBA" id="ARBA00022989"/>
    </source>
</evidence>
<evidence type="ECO:0000313" key="8">
    <source>
        <dbReference type="Proteomes" id="UP001142372"/>
    </source>
</evidence>
<comment type="caution">
    <text evidence="7">The sequence shown here is derived from an EMBL/GenBank/DDBJ whole genome shotgun (WGS) entry which is preliminary data.</text>
</comment>
<dbReference type="InterPro" id="IPR047623">
    <property type="entry name" value="SatP"/>
</dbReference>
<dbReference type="Pfam" id="PF01184">
    <property type="entry name" value="Gpr1_Fun34_YaaH"/>
    <property type="match status" value="1"/>
</dbReference>
<keyword evidence="8" id="KW-1185">Reference proteome</keyword>
<reference evidence="7" key="2">
    <citation type="submission" date="2023-01" db="EMBL/GenBank/DDBJ databases">
        <authorList>
            <person name="Sun Q."/>
            <person name="Evtushenko L."/>
        </authorList>
    </citation>
    <scope>NUCLEOTIDE SEQUENCE</scope>
    <source>
        <strain evidence="7">VKM Ac-1401</strain>
    </source>
</reference>
<dbReference type="NCBIfam" id="NF038013">
    <property type="entry name" value="AceTr_1"/>
    <property type="match status" value="1"/>
</dbReference>
<accession>A0A9W6H8L6</accession>
<keyword evidence="5 6" id="KW-0472">Membrane</keyword>
<dbReference type="PANTHER" id="PTHR30178:SF3">
    <property type="entry name" value="SUCCINATE-ACETATE_PROTON SYMPORTER SATP"/>
    <property type="match status" value="1"/>
</dbReference>
<dbReference type="PANTHER" id="PTHR30178">
    <property type="entry name" value="INNER MEMBRANE PROTEIN YAAH"/>
    <property type="match status" value="1"/>
</dbReference>
<feature type="transmembrane region" description="Helical" evidence="6">
    <location>
        <begin position="161"/>
        <end position="181"/>
    </location>
</feature>
<dbReference type="Proteomes" id="UP001142372">
    <property type="component" value="Unassembled WGS sequence"/>
</dbReference>
<feature type="transmembrane region" description="Helical" evidence="6">
    <location>
        <begin position="47"/>
        <end position="67"/>
    </location>
</feature>
<protein>
    <submittedName>
        <fullName evidence="7">Uncharacterized protein</fullName>
    </submittedName>
</protein>
<dbReference type="EMBL" id="BSEN01000004">
    <property type="protein sequence ID" value="GLJ75610.1"/>
    <property type="molecule type" value="Genomic_DNA"/>
</dbReference>
<organism evidence="7 8">
    <name type="scientific">Leifsonia poae</name>
    <dbReference type="NCBI Taxonomy" id="110933"/>
    <lineage>
        <taxon>Bacteria</taxon>
        <taxon>Bacillati</taxon>
        <taxon>Actinomycetota</taxon>
        <taxon>Actinomycetes</taxon>
        <taxon>Micrococcales</taxon>
        <taxon>Microbacteriaceae</taxon>
        <taxon>Leifsonia</taxon>
    </lineage>
</organism>
<dbReference type="GO" id="GO:0071422">
    <property type="term" value="P:succinate transmembrane transport"/>
    <property type="evidence" value="ECO:0007669"/>
    <property type="project" value="TreeGrafter"/>
</dbReference>
<comment type="subcellular location">
    <subcellularLocation>
        <location evidence="1">Membrane</location>
        <topology evidence="1">Multi-pass membrane protein</topology>
    </subcellularLocation>
</comment>
<evidence type="ECO:0000256" key="2">
    <source>
        <dbReference type="ARBA" id="ARBA00005587"/>
    </source>
</evidence>
<dbReference type="GO" id="GO:0005886">
    <property type="term" value="C:plasma membrane"/>
    <property type="evidence" value="ECO:0007669"/>
    <property type="project" value="TreeGrafter"/>
</dbReference>